<evidence type="ECO:0000313" key="3">
    <source>
        <dbReference type="EMBL" id="MFD0928133.1"/>
    </source>
</evidence>
<dbReference type="GO" id="GO:0004519">
    <property type="term" value="F:endonuclease activity"/>
    <property type="evidence" value="ECO:0007669"/>
    <property type="project" value="UniProtKB-KW"/>
</dbReference>
<keyword evidence="3" id="KW-0378">Hydrolase</keyword>
<dbReference type="SMART" id="SM00507">
    <property type="entry name" value="HNHc"/>
    <property type="match status" value="1"/>
</dbReference>
<gene>
    <name evidence="3" type="ORF">ACFQ04_20560</name>
</gene>
<dbReference type="Proteomes" id="UP001597068">
    <property type="component" value="Unassembled WGS sequence"/>
</dbReference>
<organism evidence="3 4">
    <name type="scientific">Williamsia deligens</name>
    <dbReference type="NCBI Taxonomy" id="321325"/>
    <lineage>
        <taxon>Bacteria</taxon>
        <taxon>Bacillati</taxon>
        <taxon>Actinomycetota</taxon>
        <taxon>Actinomycetes</taxon>
        <taxon>Mycobacteriales</taxon>
        <taxon>Nocardiaceae</taxon>
        <taxon>Williamsia</taxon>
    </lineage>
</organism>
<dbReference type="InterPro" id="IPR003615">
    <property type="entry name" value="HNH_nuc"/>
</dbReference>
<evidence type="ECO:0000259" key="2">
    <source>
        <dbReference type="SMART" id="SM00507"/>
    </source>
</evidence>
<feature type="region of interest" description="Disordered" evidence="1">
    <location>
        <begin position="73"/>
        <end position="94"/>
    </location>
</feature>
<dbReference type="InterPro" id="IPR002711">
    <property type="entry name" value="HNH"/>
</dbReference>
<keyword evidence="3" id="KW-0540">Nuclease</keyword>
<sequence length="94" mass="10738">MKRSTSLRDKHRAIIARGRPPCAYPLCLFPGEPIDYDADKDDPRAFQADHIIPLDRGGPDTLENKAPFHRACNRHKSNHLPPAATWQTRRRWGA</sequence>
<accession>A0ABW3GE19</accession>
<keyword evidence="4" id="KW-1185">Reference proteome</keyword>
<protein>
    <submittedName>
        <fullName evidence="3">HNH endonuclease</fullName>
    </submittedName>
</protein>
<comment type="caution">
    <text evidence="3">The sequence shown here is derived from an EMBL/GenBank/DDBJ whole genome shotgun (WGS) entry which is preliminary data.</text>
</comment>
<dbReference type="EMBL" id="JBHTIL010000009">
    <property type="protein sequence ID" value="MFD0928133.1"/>
    <property type="molecule type" value="Genomic_DNA"/>
</dbReference>
<dbReference type="Pfam" id="PF01844">
    <property type="entry name" value="HNH"/>
    <property type="match status" value="1"/>
</dbReference>
<dbReference type="Gene3D" id="1.10.30.50">
    <property type="match status" value="1"/>
</dbReference>
<name>A0ABW3GE19_9NOCA</name>
<dbReference type="RefSeq" id="WP_253649223.1">
    <property type="nucleotide sequence ID" value="NZ_BAAAMO010000014.1"/>
</dbReference>
<reference evidence="4" key="1">
    <citation type="journal article" date="2019" name="Int. J. Syst. Evol. Microbiol.">
        <title>The Global Catalogue of Microorganisms (GCM) 10K type strain sequencing project: providing services to taxonomists for standard genome sequencing and annotation.</title>
        <authorList>
            <consortium name="The Broad Institute Genomics Platform"/>
            <consortium name="The Broad Institute Genome Sequencing Center for Infectious Disease"/>
            <person name="Wu L."/>
            <person name="Ma J."/>
        </authorList>
    </citation>
    <scope>NUCLEOTIDE SEQUENCE [LARGE SCALE GENOMIC DNA]</scope>
    <source>
        <strain evidence="4">CCUG 50873</strain>
    </source>
</reference>
<proteinExistence type="predicted"/>
<keyword evidence="3" id="KW-0255">Endonuclease</keyword>
<evidence type="ECO:0000256" key="1">
    <source>
        <dbReference type="SAM" id="MobiDB-lite"/>
    </source>
</evidence>
<dbReference type="CDD" id="cd00085">
    <property type="entry name" value="HNHc"/>
    <property type="match status" value="1"/>
</dbReference>
<evidence type="ECO:0000313" key="4">
    <source>
        <dbReference type="Proteomes" id="UP001597068"/>
    </source>
</evidence>
<feature type="domain" description="HNH nuclease" evidence="2">
    <location>
        <begin position="9"/>
        <end position="74"/>
    </location>
</feature>